<gene>
    <name evidence="1" type="ORF">SAMN05892877_12528</name>
</gene>
<keyword evidence="2" id="KW-1185">Reference proteome</keyword>
<accession>A0A285UYM3</accession>
<dbReference type="Proteomes" id="UP000219167">
    <property type="component" value="Unassembled WGS sequence"/>
</dbReference>
<organism evidence="1 2">
    <name type="scientific">Rhizobium subbaraonis</name>
    <dbReference type="NCBI Taxonomy" id="908946"/>
    <lineage>
        <taxon>Bacteria</taxon>
        <taxon>Pseudomonadati</taxon>
        <taxon>Pseudomonadota</taxon>
        <taxon>Alphaproteobacteria</taxon>
        <taxon>Hyphomicrobiales</taxon>
        <taxon>Rhizobiaceae</taxon>
        <taxon>Rhizobium/Agrobacterium group</taxon>
        <taxon>Rhizobium</taxon>
    </lineage>
</organism>
<dbReference type="EMBL" id="OBQD01000025">
    <property type="protein sequence ID" value="SOC46922.1"/>
    <property type="molecule type" value="Genomic_DNA"/>
</dbReference>
<evidence type="ECO:0000313" key="2">
    <source>
        <dbReference type="Proteomes" id="UP000219167"/>
    </source>
</evidence>
<sequence length="131" mass="14297">MTEEFSISARDHGFGITQERLDLVTDLRRLPFVAVETIDAEDDLGDFLLRRAGPVSVKGAKHSALPHALLACQPRVGGNCPAVQSRKEAIDGFDPIEALYAEWDGGDRCNAGLDDVVRDLETFTGGKRKTE</sequence>
<proteinExistence type="predicted"/>
<dbReference type="AlphaFoldDB" id="A0A285UYM3"/>
<name>A0A285UYM3_9HYPH</name>
<protein>
    <submittedName>
        <fullName evidence="1">Uncharacterized protein</fullName>
    </submittedName>
</protein>
<evidence type="ECO:0000313" key="1">
    <source>
        <dbReference type="EMBL" id="SOC46922.1"/>
    </source>
</evidence>
<reference evidence="1 2" key="1">
    <citation type="submission" date="2017-08" db="EMBL/GenBank/DDBJ databases">
        <authorList>
            <person name="de Groot N.N."/>
        </authorList>
    </citation>
    <scope>NUCLEOTIDE SEQUENCE [LARGE SCALE GENOMIC DNA]</scope>
    <source>
        <strain evidence="1 2">JC85</strain>
    </source>
</reference>